<dbReference type="InterPro" id="IPR025246">
    <property type="entry name" value="IS30-like_HTH"/>
</dbReference>
<dbReference type="OrthoDB" id="9803231at2"/>
<comment type="caution">
    <text evidence="2">The sequence shown here is derived from an EMBL/GenBank/DDBJ whole genome shotgun (WGS) entry which is preliminary data.</text>
</comment>
<evidence type="ECO:0000313" key="3">
    <source>
        <dbReference type="Proteomes" id="UP000239939"/>
    </source>
</evidence>
<dbReference type="AlphaFoldDB" id="A0A2S7DZT4"/>
<feature type="domain" description="Transposase IS30-like HTH" evidence="1">
    <location>
        <begin position="4"/>
        <end position="38"/>
    </location>
</feature>
<dbReference type="RefSeq" id="WP_146090207.1">
    <property type="nucleotide sequence ID" value="NZ_MDEJ01000318.1"/>
</dbReference>
<dbReference type="Pfam" id="PF13936">
    <property type="entry name" value="HTH_38"/>
    <property type="match status" value="1"/>
</dbReference>
<name>A0A2S7DZT4_9XANT</name>
<protein>
    <recommendedName>
        <fullName evidence="1">Transposase IS30-like HTH domain-containing protein</fullName>
    </recommendedName>
</protein>
<feature type="non-terminal residue" evidence="2">
    <location>
        <position position="38"/>
    </location>
</feature>
<proteinExistence type="predicted"/>
<evidence type="ECO:0000259" key="1">
    <source>
        <dbReference type="Pfam" id="PF13936"/>
    </source>
</evidence>
<dbReference type="EMBL" id="MDEJ01000318">
    <property type="protein sequence ID" value="PPU79360.1"/>
    <property type="molecule type" value="Genomic_DNA"/>
</dbReference>
<evidence type="ECO:0000313" key="2">
    <source>
        <dbReference type="EMBL" id="PPU79360.1"/>
    </source>
</evidence>
<sequence length="38" mass="4178">MSSSRLDLSERCRLHALHETGLSLRALADALERAPSTI</sequence>
<keyword evidence="3" id="KW-1185">Reference proteome</keyword>
<gene>
    <name evidence="2" type="ORF">XpopCFBP1817_20695</name>
</gene>
<organism evidence="2 3">
    <name type="scientific">Xanthomonas populi</name>
    <dbReference type="NCBI Taxonomy" id="53414"/>
    <lineage>
        <taxon>Bacteria</taxon>
        <taxon>Pseudomonadati</taxon>
        <taxon>Pseudomonadota</taxon>
        <taxon>Gammaproteobacteria</taxon>
        <taxon>Lysobacterales</taxon>
        <taxon>Lysobacteraceae</taxon>
        <taxon>Xanthomonas</taxon>
    </lineage>
</organism>
<dbReference type="Proteomes" id="UP000239939">
    <property type="component" value="Unassembled WGS sequence"/>
</dbReference>
<reference evidence="3" key="1">
    <citation type="submission" date="2016-08" db="EMBL/GenBank/DDBJ databases">
        <authorList>
            <person name="Merda D."/>
            <person name="Briand M."/>
            <person name="Taghouti G."/>
            <person name="Carrere S."/>
            <person name="Gouzy J."/>
            <person name="Portier P."/>
            <person name="Jacques M.-A."/>
            <person name="Fischer-Le Saux M."/>
        </authorList>
    </citation>
    <scope>NUCLEOTIDE SEQUENCE [LARGE SCALE GENOMIC DNA]</scope>
    <source>
        <strain evidence="3">CFBP1817</strain>
    </source>
</reference>
<accession>A0A2S7DZT4</accession>